<comment type="caution">
    <text evidence="2">The sequence shown here is derived from an EMBL/GenBank/DDBJ whole genome shotgun (WGS) entry which is preliminary data.</text>
</comment>
<name>A0A7W6JBJ4_9CAUL</name>
<evidence type="ECO:0008006" key="4">
    <source>
        <dbReference type="Google" id="ProtNLM"/>
    </source>
</evidence>
<evidence type="ECO:0000313" key="3">
    <source>
        <dbReference type="Proteomes" id="UP000529946"/>
    </source>
</evidence>
<keyword evidence="1" id="KW-1133">Transmembrane helix</keyword>
<dbReference type="RefSeq" id="WP_183203210.1">
    <property type="nucleotide sequence ID" value="NZ_BAAAER010000004.1"/>
</dbReference>
<sequence length="161" mass="17405">MDLGGDQRRPVLVETPRRWVWPLIFAILIAGVAAGWILLAMLGRWADSLPEPTMQPVKATPAQVAAAAEAAARNPGGPRWGTVPVPTYPVGVDQSVEARVMINCVIQGDRTLGDCRIVEEAPLDRGFGQSALDAARKARVIGDDAVGERVQFTIRYLPPRD</sequence>
<evidence type="ECO:0000313" key="2">
    <source>
        <dbReference type="EMBL" id="MBB4082086.1"/>
    </source>
</evidence>
<organism evidence="2 3">
    <name type="scientific">Brevundimonas lenta</name>
    <dbReference type="NCBI Taxonomy" id="424796"/>
    <lineage>
        <taxon>Bacteria</taxon>
        <taxon>Pseudomonadati</taxon>
        <taxon>Pseudomonadota</taxon>
        <taxon>Alphaproteobacteria</taxon>
        <taxon>Caulobacterales</taxon>
        <taxon>Caulobacteraceae</taxon>
        <taxon>Brevundimonas</taxon>
    </lineage>
</organism>
<feature type="transmembrane region" description="Helical" evidence="1">
    <location>
        <begin position="20"/>
        <end position="42"/>
    </location>
</feature>
<keyword evidence="1" id="KW-0812">Transmembrane</keyword>
<gene>
    <name evidence="2" type="ORF">GGR12_000925</name>
</gene>
<protein>
    <recommendedName>
        <fullName evidence="4">TonB C-terminal domain-containing protein</fullName>
    </recommendedName>
</protein>
<accession>A0A7W6JBJ4</accession>
<dbReference type="EMBL" id="JACIDM010000001">
    <property type="protein sequence ID" value="MBB4082086.1"/>
    <property type="molecule type" value="Genomic_DNA"/>
</dbReference>
<evidence type="ECO:0000256" key="1">
    <source>
        <dbReference type="SAM" id="Phobius"/>
    </source>
</evidence>
<proteinExistence type="predicted"/>
<keyword evidence="3" id="KW-1185">Reference proteome</keyword>
<reference evidence="2 3" key="1">
    <citation type="submission" date="2020-08" db="EMBL/GenBank/DDBJ databases">
        <title>Genomic Encyclopedia of Type Strains, Phase IV (KMG-IV): sequencing the most valuable type-strain genomes for metagenomic binning, comparative biology and taxonomic classification.</title>
        <authorList>
            <person name="Goeker M."/>
        </authorList>
    </citation>
    <scope>NUCLEOTIDE SEQUENCE [LARGE SCALE GENOMIC DNA]</scope>
    <source>
        <strain evidence="2 3">DSM 23960</strain>
    </source>
</reference>
<keyword evidence="1" id="KW-0472">Membrane</keyword>
<dbReference type="Proteomes" id="UP000529946">
    <property type="component" value="Unassembled WGS sequence"/>
</dbReference>
<dbReference type="AlphaFoldDB" id="A0A7W6JBJ4"/>